<evidence type="ECO:0000313" key="8">
    <source>
        <dbReference type="Proteomes" id="UP000039324"/>
    </source>
</evidence>
<comment type="catalytic activity">
    <reaction evidence="4">
        <text>an N-acyl-L-alpha-aminoacyl-tRNA + H2O = an N-acyl-L-amino acid + a tRNA + H(+)</text>
        <dbReference type="Rhea" id="RHEA:54448"/>
        <dbReference type="Rhea" id="RHEA-COMP:10123"/>
        <dbReference type="Rhea" id="RHEA-COMP:13883"/>
        <dbReference type="ChEBI" id="CHEBI:15377"/>
        <dbReference type="ChEBI" id="CHEBI:15378"/>
        <dbReference type="ChEBI" id="CHEBI:59874"/>
        <dbReference type="ChEBI" id="CHEBI:78442"/>
        <dbReference type="ChEBI" id="CHEBI:138191"/>
        <dbReference type="EC" id="3.1.1.29"/>
    </reaction>
</comment>
<keyword evidence="5" id="KW-0812">Transmembrane</keyword>
<dbReference type="PANTHER" id="PTHR12649">
    <property type="entry name" value="PEPTIDYL-TRNA HYDROLASE 2"/>
    <property type="match status" value="1"/>
</dbReference>
<dbReference type="CDD" id="cd02430">
    <property type="entry name" value="PTH2"/>
    <property type="match status" value="1"/>
</dbReference>
<evidence type="ECO:0000256" key="4">
    <source>
        <dbReference type="ARBA" id="ARBA00048707"/>
    </source>
</evidence>
<dbReference type="STRING" id="37360.A0A0G4J4M7"/>
<dbReference type="OrthoDB" id="1733656at2759"/>
<comment type="similarity">
    <text evidence="3">Belongs to the PTH2 family.</text>
</comment>
<keyword evidence="7" id="KW-0496">Mitochondrion</keyword>
<dbReference type="PROSITE" id="PS51257">
    <property type="entry name" value="PROKAR_LIPOPROTEIN"/>
    <property type="match status" value="1"/>
</dbReference>
<organism evidence="6 8">
    <name type="scientific">Plasmodiophora brassicae</name>
    <name type="common">Clubroot disease agent</name>
    <dbReference type="NCBI Taxonomy" id="37360"/>
    <lineage>
        <taxon>Eukaryota</taxon>
        <taxon>Sar</taxon>
        <taxon>Rhizaria</taxon>
        <taxon>Endomyxa</taxon>
        <taxon>Phytomyxea</taxon>
        <taxon>Plasmodiophorida</taxon>
        <taxon>Plasmodiophoridae</taxon>
        <taxon>Plasmodiophora</taxon>
    </lineage>
</organism>
<protein>
    <recommendedName>
        <fullName evidence="1">peptidyl-tRNA hydrolase</fullName>
        <ecNumber evidence="1">3.1.1.29</ecNumber>
    </recommendedName>
</protein>
<dbReference type="AlphaFoldDB" id="A0A0G4J4M7"/>
<keyword evidence="5" id="KW-0472">Membrane</keyword>
<name>A0A0G4J4M7_PLABS</name>
<dbReference type="Proteomes" id="UP000290189">
    <property type="component" value="Unassembled WGS sequence"/>
</dbReference>
<reference evidence="6 8" key="1">
    <citation type="submission" date="2015-02" db="EMBL/GenBank/DDBJ databases">
        <authorList>
            <person name="Chooi Y.-H."/>
        </authorList>
    </citation>
    <scope>NUCLEOTIDE SEQUENCE [LARGE SCALE GENOMIC DNA]</scope>
    <source>
        <strain evidence="6">E3</strain>
    </source>
</reference>
<reference evidence="7 9" key="2">
    <citation type="submission" date="2018-03" db="EMBL/GenBank/DDBJ databases">
        <authorList>
            <person name="Fogelqvist J."/>
        </authorList>
    </citation>
    <scope>NUCLEOTIDE SEQUENCE [LARGE SCALE GENOMIC DNA]</scope>
</reference>
<keyword evidence="8" id="KW-1185">Reference proteome</keyword>
<dbReference type="NCBIfam" id="TIGR00283">
    <property type="entry name" value="arch_pth2"/>
    <property type="match status" value="1"/>
</dbReference>
<evidence type="ECO:0000256" key="2">
    <source>
        <dbReference type="ARBA" id="ARBA00022801"/>
    </source>
</evidence>
<accession>A0A0G4J4M7</accession>
<evidence type="ECO:0000256" key="1">
    <source>
        <dbReference type="ARBA" id="ARBA00013260"/>
    </source>
</evidence>
<dbReference type="Gene3D" id="3.40.1490.10">
    <property type="entry name" value="Bit1"/>
    <property type="match status" value="1"/>
</dbReference>
<dbReference type="EC" id="3.1.1.29" evidence="1"/>
<evidence type="ECO:0000313" key="9">
    <source>
        <dbReference type="Proteomes" id="UP000290189"/>
    </source>
</evidence>
<evidence type="ECO:0000313" key="7">
    <source>
        <dbReference type="EMBL" id="SPQ93755.1"/>
    </source>
</evidence>
<feature type="transmembrane region" description="Helical" evidence="5">
    <location>
        <begin position="21"/>
        <end position="46"/>
    </location>
</feature>
<evidence type="ECO:0000256" key="3">
    <source>
        <dbReference type="ARBA" id="ARBA00038050"/>
    </source>
</evidence>
<evidence type="ECO:0000256" key="5">
    <source>
        <dbReference type="SAM" id="Phobius"/>
    </source>
</evidence>
<dbReference type="InterPro" id="IPR002833">
    <property type="entry name" value="PTH2"/>
</dbReference>
<keyword evidence="2" id="KW-0378">Hydrolase</keyword>
<evidence type="ECO:0000313" key="6">
    <source>
        <dbReference type="EMBL" id="CEP02314.1"/>
    </source>
</evidence>
<dbReference type="FunFam" id="3.40.1490.10:FF:000001">
    <property type="entry name" value="Peptidyl-tRNA hydrolase 2"/>
    <property type="match status" value="1"/>
</dbReference>
<dbReference type="OMA" id="RMDLGMT"/>
<dbReference type="Pfam" id="PF01981">
    <property type="entry name" value="PTH2"/>
    <property type="match status" value="1"/>
</dbReference>
<dbReference type="PANTHER" id="PTHR12649:SF11">
    <property type="entry name" value="PEPTIDYL-TRNA HYDROLASE 2, MITOCHONDRIAL"/>
    <property type="match status" value="1"/>
</dbReference>
<gene>
    <name evidence="6" type="ORF">PBRA_008898</name>
    <name evidence="7" type="ORF">PLBR_LOCUS970</name>
</gene>
<dbReference type="EMBL" id="OVEO01000001">
    <property type="protein sequence ID" value="SPQ93755.1"/>
    <property type="molecule type" value="Genomic_DNA"/>
</dbReference>
<dbReference type="GO" id="GO:0005829">
    <property type="term" value="C:cytosol"/>
    <property type="evidence" value="ECO:0007669"/>
    <property type="project" value="TreeGrafter"/>
</dbReference>
<sequence length="200" mass="21084">MPGAERAHCSARARARPIRQVLMTGGAVALAVSCTAVVGVLLGALVERIARRSTPAVEHLPHAAAHAMVDDDESDSDEGDDDDDDLRLMLVVRQDLKMGRGKACAQCAHAALGAYKAGVRDQPDLVRRWRLSGETKIAVKANTLSDLESTAQAAERAGIATHTVVDAGRTQVPAHSVTVLAVGPATSHQLRNVTGHLKLL</sequence>
<geneLocation type="mitochondrion" evidence="7"/>
<dbReference type="InterPro" id="IPR023476">
    <property type="entry name" value="Pep_tRNA_hydro_II_dom_sf"/>
</dbReference>
<dbReference type="EMBL" id="CDSF01000124">
    <property type="protein sequence ID" value="CEP02314.1"/>
    <property type="molecule type" value="Genomic_DNA"/>
</dbReference>
<dbReference type="Proteomes" id="UP000039324">
    <property type="component" value="Unassembled WGS sequence"/>
</dbReference>
<proteinExistence type="inferred from homology"/>
<keyword evidence="5" id="KW-1133">Transmembrane helix</keyword>
<dbReference type="SUPFAM" id="SSF102462">
    <property type="entry name" value="Peptidyl-tRNA hydrolase II"/>
    <property type="match status" value="1"/>
</dbReference>
<dbReference type="GO" id="GO:0004045">
    <property type="term" value="F:peptidyl-tRNA hydrolase activity"/>
    <property type="evidence" value="ECO:0007669"/>
    <property type="project" value="UniProtKB-EC"/>
</dbReference>